<dbReference type="HOGENOM" id="CLU_1407543_0_0_0"/>
<dbReference type="Proteomes" id="UP000007013">
    <property type="component" value="Chromosome"/>
</dbReference>
<dbReference type="EMBL" id="CP001032">
    <property type="protein sequence ID" value="ACB73747.1"/>
    <property type="molecule type" value="Genomic_DNA"/>
</dbReference>
<dbReference type="Pfam" id="PF05050">
    <property type="entry name" value="Methyltransf_21"/>
    <property type="match status" value="1"/>
</dbReference>
<sequence>MAAEVFSAAEFHLFEPLAGHFPDYEAPMKSVLSSHASFSLHAIALGNQTGEQTIHMTPDGVSSSLHPIWGSNISKLKIPCWRLDEYVQAQHIPPPSVLKVDSQGAEALILEGAGALLDTTDLLFLEAWLERGYGPETPLLTELSEALRGRGFILVEIGNPYFSEWHRLASVDAFFLSKRLMQEIREPSNGWRW</sequence>
<dbReference type="KEGG" id="ote:Oter_0457"/>
<reference evidence="2 3" key="1">
    <citation type="journal article" date="2011" name="J. Bacteriol.">
        <title>Genome sequence of the verrucomicrobium Opitutus terrae PB90-1, an abundant inhabitant of rice paddy soil ecosystems.</title>
        <authorList>
            <person name="van Passel M.W."/>
            <person name="Kant R."/>
            <person name="Palva A."/>
            <person name="Copeland A."/>
            <person name="Lucas S."/>
            <person name="Lapidus A."/>
            <person name="Glavina del Rio T."/>
            <person name="Pitluck S."/>
            <person name="Goltsman E."/>
            <person name="Clum A."/>
            <person name="Sun H."/>
            <person name="Schmutz J."/>
            <person name="Larimer F.W."/>
            <person name="Land M.L."/>
            <person name="Hauser L."/>
            <person name="Kyrpides N."/>
            <person name="Mikhailova N."/>
            <person name="Richardson P.P."/>
            <person name="Janssen P.H."/>
            <person name="de Vos W.M."/>
            <person name="Smidt H."/>
        </authorList>
    </citation>
    <scope>NUCLEOTIDE SEQUENCE [LARGE SCALE GENOMIC DNA]</scope>
    <source>
        <strain evidence="3">DSM 11246 / JCM 15787 / PB90-1</strain>
    </source>
</reference>
<evidence type="ECO:0000259" key="1">
    <source>
        <dbReference type="Pfam" id="PF05050"/>
    </source>
</evidence>
<dbReference type="InterPro" id="IPR006342">
    <property type="entry name" value="FkbM_mtfrase"/>
</dbReference>
<dbReference type="InterPro" id="IPR053188">
    <property type="entry name" value="FkbM_Methyltransferase"/>
</dbReference>
<dbReference type="PANTHER" id="PTHR36973:SF4">
    <property type="entry name" value="NODULATION PROTEIN"/>
    <property type="match status" value="1"/>
</dbReference>
<keyword evidence="3" id="KW-1185">Reference proteome</keyword>
<dbReference type="GO" id="GO:0032259">
    <property type="term" value="P:methylation"/>
    <property type="evidence" value="ECO:0007669"/>
    <property type="project" value="UniProtKB-KW"/>
</dbReference>
<dbReference type="PANTHER" id="PTHR36973">
    <property type="entry name" value="SLL1456 PROTEIN-RELATED"/>
    <property type="match status" value="1"/>
</dbReference>
<name>B1ZRQ4_OPITP</name>
<dbReference type="GO" id="GO:0008171">
    <property type="term" value="F:O-methyltransferase activity"/>
    <property type="evidence" value="ECO:0007669"/>
    <property type="project" value="TreeGrafter"/>
</dbReference>
<dbReference type="eggNOG" id="COG2242">
    <property type="taxonomic scope" value="Bacteria"/>
</dbReference>
<dbReference type="STRING" id="452637.Oter_0457"/>
<accession>B1ZRQ4</accession>
<dbReference type="AlphaFoldDB" id="B1ZRQ4"/>
<keyword evidence="2" id="KW-0808">Transferase</keyword>
<dbReference type="InterPro" id="IPR029063">
    <property type="entry name" value="SAM-dependent_MTases_sf"/>
</dbReference>
<gene>
    <name evidence="2" type="ordered locus">Oter_0457</name>
</gene>
<dbReference type="NCBIfam" id="TIGR01444">
    <property type="entry name" value="fkbM_fam"/>
    <property type="match status" value="1"/>
</dbReference>
<organism evidence="2 3">
    <name type="scientific">Opitutus terrae (strain DSM 11246 / JCM 15787 / PB90-1)</name>
    <dbReference type="NCBI Taxonomy" id="452637"/>
    <lineage>
        <taxon>Bacteria</taxon>
        <taxon>Pseudomonadati</taxon>
        <taxon>Verrucomicrobiota</taxon>
        <taxon>Opitutia</taxon>
        <taxon>Opitutales</taxon>
        <taxon>Opitutaceae</taxon>
        <taxon>Opitutus</taxon>
    </lineage>
</organism>
<proteinExistence type="predicted"/>
<keyword evidence="2" id="KW-0489">Methyltransferase</keyword>
<dbReference type="Gene3D" id="3.40.50.150">
    <property type="entry name" value="Vaccinia Virus protein VP39"/>
    <property type="match status" value="1"/>
</dbReference>
<feature type="domain" description="Methyltransferase FkbM" evidence="1">
    <location>
        <begin position="9"/>
        <end position="127"/>
    </location>
</feature>
<protein>
    <submittedName>
        <fullName evidence="2">Methyltransferase FkbM family</fullName>
    </submittedName>
</protein>
<evidence type="ECO:0000313" key="3">
    <source>
        <dbReference type="Proteomes" id="UP000007013"/>
    </source>
</evidence>
<dbReference type="SUPFAM" id="SSF53335">
    <property type="entry name" value="S-adenosyl-L-methionine-dependent methyltransferases"/>
    <property type="match status" value="1"/>
</dbReference>
<evidence type="ECO:0000313" key="2">
    <source>
        <dbReference type="EMBL" id="ACB73747.1"/>
    </source>
</evidence>